<dbReference type="Pfam" id="PF07690">
    <property type="entry name" value="MFS_1"/>
    <property type="match status" value="1"/>
</dbReference>
<dbReference type="Proteomes" id="UP000247810">
    <property type="component" value="Unassembled WGS sequence"/>
</dbReference>
<evidence type="ECO:0000256" key="1">
    <source>
        <dbReference type="ARBA" id="ARBA00004141"/>
    </source>
</evidence>
<evidence type="ECO:0000256" key="5">
    <source>
        <dbReference type="SAM" id="Phobius"/>
    </source>
</evidence>
<evidence type="ECO:0000256" key="3">
    <source>
        <dbReference type="ARBA" id="ARBA00022989"/>
    </source>
</evidence>
<keyword evidence="2 5" id="KW-0812">Transmembrane</keyword>
<feature type="transmembrane region" description="Helical" evidence="5">
    <location>
        <begin position="72"/>
        <end position="97"/>
    </location>
</feature>
<organism evidence="6 7">
    <name type="scientific">Aspergillus ellipticus CBS 707.79</name>
    <dbReference type="NCBI Taxonomy" id="1448320"/>
    <lineage>
        <taxon>Eukaryota</taxon>
        <taxon>Fungi</taxon>
        <taxon>Dikarya</taxon>
        <taxon>Ascomycota</taxon>
        <taxon>Pezizomycotina</taxon>
        <taxon>Eurotiomycetes</taxon>
        <taxon>Eurotiomycetidae</taxon>
        <taxon>Eurotiales</taxon>
        <taxon>Aspergillaceae</taxon>
        <taxon>Aspergillus</taxon>
        <taxon>Aspergillus subgen. Circumdati</taxon>
    </lineage>
</organism>
<proteinExistence type="predicted"/>
<name>A0A319D5N4_9EURO</name>
<keyword evidence="3 5" id="KW-1133">Transmembrane helix</keyword>
<keyword evidence="4 5" id="KW-0472">Membrane</keyword>
<dbReference type="EMBL" id="KZ825912">
    <property type="protein sequence ID" value="PYH92604.1"/>
    <property type="molecule type" value="Genomic_DNA"/>
</dbReference>
<dbReference type="VEuPathDB" id="FungiDB:BO71DRAFT_400389"/>
<accession>A0A319D5N4</accession>
<dbReference type="STRING" id="1448320.A0A319D5N4"/>
<dbReference type="OrthoDB" id="3066029at2759"/>
<evidence type="ECO:0000256" key="2">
    <source>
        <dbReference type="ARBA" id="ARBA00022692"/>
    </source>
</evidence>
<evidence type="ECO:0000256" key="4">
    <source>
        <dbReference type="ARBA" id="ARBA00023136"/>
    </source>
</evidence>
<dbReference type="Gene3D" id="1.20.1250.20">
    <property type="entry name" value="MFS general substrate transporter like domains"/>
    <property type="match status" value="1"/>
</dbReference>
<dbReference type="GO" id="GO:0022857">
    <property type="term" value="F:transmembrane transporter activity"/>
    <property type="evidence" value="ECO:0007669"/>
    <property type="project" value="InterPro"/>
</dbReference>
<feature type="transmembrane region" description="Helical" evidence="5">
    <location>
        <begin position="152"/>
        <end position="173"/>
    </location>
</feature>
<comment type="subcellular location">
    <subcellularLocation>
        <location evidence="1">Membrane</location>
        <topology evidence="1">Multi-pass membrane protein</topology>
    </subcellularLocation>
</comment>
<dbReference type="InterPro" id="IPR036259">
    <property type="entry name" value="MFS_trans_sf"/>
</dbReference>
<feature type="transmembrane region" description="Helical" evidence="5">
    <location>
        <begin position="185"/>
        <end position="205"/>
    </location>
</feature>
<dbReference type="SUPFAM" id="SSF103473">
    <property type="entry name" value="MFS general substrate transporter"/>
    <property type="match status" value="1"/>
</dbReference>
<dbReference type="PANTHER" id="PTHR23502">
    <property type="entry name" value="MAJOR FACILITATOR SUPERFAMILY"/>
    <property type="match status" value="1"/>
</dbReference>
<dbReference type="PANTHER" id="PTHR23502:SF64">
    <property type="entry name" value="TRANSPORTER, PUTATIVE (AFU_ORTHOLOGUE AFUA_3G11760)-RELATED"/>
    <property type="match status" value="1"/>
</dbReference>
<feature type="transmembrane region" description="Helical" evidence="5">
    <location>
        <begin position="226"/>
        <end position="244"/>
    </location>
</feature>
<keyword evidence="7" id="KW-1185">Reference proteome</keyword>
<evidence type="ECO:0000313" key="6">
    <source>
        <dbReference type="EMBL" id="PYH92604.1"/>
    </source>
</evidence>
<dbReference type="AlphaFoldDB" id="A0A319D5N4"/>
<sequence length="300" mass="33717">MDTFRPWRYIFWLLSALNGFAAVLIIALFPETLVHKSNTHMKGKSLTQQTAQLWTQISPLRIVRIVFSYPNIFLNSLAAGVLVWNQYILLVPIRYILDPRFHLTTPIEAGLFYLSPGCGYIIGTLLGGRWSDFVVRKFIQKRNGHRIPEDRLRACAPFICIATPACILVYGWTVDRELGGIPVPVIAMFLQGVCQLFCFPCLNSYCLDVMQDKEGQGCEVVAANYVFRYFFAAVATGVVLPAFQAMGVGWFTTISASALAVVGVAVWFTAVYGHRWREAVDAKLRAKEEAKEQKKAFEMA</sequence>
<reference evidence="6 7" key="1">
    <citation type="submission" date="2018-02" db="EMBL/GenBank/DDBJ databases">
        <title>The genomes of Aspergillus section Nigri reveals drivers in fungal speciation.</title>
        <authorList>
            <consortium name="DOE Joint Genome Institute"/>
            <person name="Vesth T.C."/>
            <person name="Nybo J."/>
            <person name="Theobald S."/>
            <person name="Brandl J."/>
            <person name="Frisvad J.C."/>
            <person name="Nielsen K.F."/>
            <person name="Lyhne E.K."/>
            <person name="Kogle M.E."/>
            <person name="Kuo A."/>
            <person name="Riley R."/>
            <person name="Clum A."/>
            <person name="Nolan M."/>
            <person name="Lipzen A."/>
            <person name="Salamov A."/>
            <person name="Henrissat B."/>
            <person name="Wiebenga A."/>
            <person name="De vries R.P."/>
            <person name="Grigoriev I.V."/>
            <person name="Mortensen U.H."/>
            <person name="Andersen M.R."/>
            <person name="Baker S.E."/>
        </authorList>
    </citation>
    <scope>NUCLEOTIDE SEQUENCE [LARGE SCALE GENOMIC DNA]</scope>
    <source>
        <strain evidence="6 7">CBS 707.79</strain>
    </source>
</reference>
<feature type="transmembrane region" description="Helical" evidence="5">
    <location>
        <begin position="250"/>
        <end position="273"/>
    </location>
</feature>
<evidence type="ECO:0000313" key="7">
    <source>
        <dbReference type="Proteomes" id="UP000247810"/>
    </source>
</evidence>
<dbReference type="GO" id="GO:0005886">
    <property type="term" value="C:plasma membrane"/>
    <property type="evidence" value="ECO:0007669"/>
    <property type="project" value="TreeGrafter"/>
</dbReference>
<dbReference type="InterPro" id="IPR011701">
    <property type="entry name" value="MFS"/>
</dbReference>
<feature type="transmembrane region" description="Helical" evidence="5">
    <location>
        <begin position="109"/>
        <end position="131"/>
    </location>
</feature>
<feature type="transmembrane region" description="Helical" evidence="5">
    <location>
        <begin position="12"/>
        <end position="34"/>
    </location>
</feature>
<protein>
    <submittedName>
        <fullName evidence="6">MFS general substrate transporter</fullName>
    </submittedName>
</protein>
<gene>
    <name evidence="6" type="ORF">BO71DRAFT_400389</name>
</gene>